<feature type="domain" description="YdbS-like PH" evidence="2">
    <location>
        <begin position="74"/>
        <end position="149"/>
    </location>
</feature>
<reference evidence="3 4" key="1">
    <citation type="submission" date="2020-08" db="EMBL/GenBank/DDBJ databases">
        <title>novel species in genus Nocardioides.</title>
        <authorList>
            <person name="Zhang G."/>
        </authorList>
    </citation>
    <scope>NUCLEOTIDE SEQUENCE [LARGE SCALE GENOMIC DNA]</scope>
    <source>
        <strain evidence="3 4">SC8A-24</strain>
    </source>
</reference>
<proteinExistence type="predicted"/>
<keyword evidence="1" id="KW-0812">Transmembrane</keyword>
<dbReference type="EMBL" id="JACMYC010000006">
    <property type="protein sequence ID" value="MBC2960961.1"/>
    <property type="molecule type" value="Genomic_DNA"/>
</dbReference>
<dbReference type="PANTHER" id="PTHR37938:SF1">
    <property type="entry name" value="BLL0215 PROTEIN"/>
    <property type="match status" value="1"/>
</dbReference>
<feature type="transmembrane region" description="Helical" evidence="1">
    <location>
        <begin position="53"/>
        <end position="74"/>
    </location>
</feature>
<dbReference type="Proteomes" id="UP000604001">
    <property type="component" value="Unassembled WGS sequence"/>
</dbReference>
<keyword evidence="1" id="KW-1133">Transmembrane helix</keyword>
<evidence type="ECO:0000259" key="2">
    <source>
        <dbReference type="Pfam" id="PF03703"/>
    </source>
</evidence>
<keyword evidence="1" id="KW-0472">Membrane</keyword>
<gene>
    <name evidence="3" type="ORF">H7344_11720</name>
</gene>
<accession>A0ABR6U950</accession>
<evidence type="ECO:0000313" key="3">
    <source>
        <dbReference type="EMBL" id="MBC2960961.1"/>
    </source>
</evidence>
<feature type="transmembrane region" description="Helical" evidence="1">
    <location>
        <begin position="25"/>
        <end position="46"/>
    </location>
</feature>
<dbReference type="PANTHER" id="PTHR37938">
    <property type="entry name" value="BLL0215 PROTEIN"/>
    <property type="match status" value="1"/>
</dbReference>
<organism evidence="3 4">
    <name type="scientific">Nocardioides deserti</name>
    <dbReference type="NCBI Taxonomy" id="1588644"/>
    <lineage>
        <taxon>Bacteria</taxon>
        <taxon>Bacillati</taxon>
        <taxon>Actinomycetota</taxon>
        <taxon>Actinomycetes</taxon>
        <taxon>Propionibacteriales</taxon>
        <taxon>Nocardioidaceae</taxon>
        <taxon>Nocardioides</taxon>
    </lineage>
</organism>
<keyword evidence="4" id="KW-1185">Reference proteome</keyword>
<comment type="caution">
    <text evidence="3">The sequence shown here is derived from an EMBL/GenBank/DDBJ whole genome shotgun (WGS) entry which is preliminary data.</text>
</comment>
<dbReference type="InterPro" id="IPR005182">
    <property type="entry name" value="YdbS-like_PH"/>
</dbReference>
<evidence type="ECO:0000256" key="1">
    <source>
        <dbReference type="SAM" id="Phobius"/>
    </source>
</evidence>
<sequence>MAISQKLLNDGETVVVSTRTHVKALLVPLLVLVVTIAAAVFVQVLADQRYVTWFVWAVAVVVLLRYVVWPFLVWSTATYTFTDRRLVTRTGVLTRRGHDIPLSRISDVAIELHLTDRMLGCGTLVISDASTHGQVRLPDIPRVEEAQRRLNDLLHEIHDPRTDPRSDRRRDEGA</sequence>
<dbReference type="Pfam" id="PF03703">
    <property type="entry name" value="bPH_2"/>
    <property type="match status" value="1"/>
</dbReference>
<evidence type="ECO:0000313" key="4">
    <source>
        <dbReference type="Proteomes" id="UP000604001"/>
    </source>
</evidence>
<dbReference type="RefSeq" id="WP_186346214.1">
    <property type="nucleotide sequence ID" value="NZ_BMMR01000004.1"/>
</dbReference>
<name>A0ABR6U950_9ACTN</name>
<protein>
    <submittedName>
        <fullName evidence="3">PH domain-containing protein</fullName>
    </submittedName>
</protein>